<dbReference type="InterPro" id="IPR003594">
    <property type="entry name" value="HATPase_dom"/>
</dbReference>
<reference evidence="9" key="1">
    <citation type="journal article" date="2019" name="Int. J. Syst. Evol. Microbiol.">
        <title>The Global Catalogue of Microorganisms (GCM) 10K type strain sequencing project: providing services to taxonomists for standard genome sequencing and annotation.</title>
        <authorList>
            <consortium name="The Broad Institute Genomics Platform"/>
            <consortium name="The Broad Institute Genome Sequencing Center for Infectious Disease"/>
            <person name="Wu L."/>
            <person name="Ma J."/>
        </authorList>
    </citation>
    <scope>NUCLEOTIDE SEQUENCE [LARGE SCALE GENOMIC DNA]</scope>
    <source>
        <strain evidence="9">KCTC 42805</strain>
    </source>
</reference>
<keyword evidence="3" id="KW-0597">Phosphoprotein</keyword>
<dbReference type="SUPFAM" id="SSF55874">
    <property type="entry name" value="ATPase domain of HSP90 chaperone/DNA topoisomerase II/histidine kinase"/>
    <property type="match status" value="1"/>
</dbReference>
<protein>
    <recommendedName>
        <fullName evidence="2">histidine kinase</fullName>
        <ecNumber evidence="2">2.7.13.3</ecNumber>
    </recommendedName>
</protein>
<dbReference type="InterPro" id="IPR052162">
    <property type="entry name" value="Sensor_kinase/Photoreceptor"/>
</dbReference>
<dbReference type="InterPro" id="IPR004358">
    <property type="entry name" value="Sig_transdc_His_kin-like_C"/>
</dbReference>
<feature type="domain" description="Histidine kinase" evidence="7">
    <location>
        <begin position="415"/>
        <end position="641"/>
    </location>
</feature>
<evidence type="ECO:0000313" key="9">
    <source>
        <dbReference type="Proteomes" id="UP001597469"/>
    </source>
</evidence>
<dbReference type="EC" id="2.7.13.3" evidence="2"/>
<organism evidence="8 9">
    <name type="scientific">Spirosoma soli</name>
    <dbReference type="NCBI Taxonomy" id="1770529"/>
    <lineage>
        <taxon>Bacteria</taxon>
        <taxon>Pseudomonadati</taxon>
        <taxon>Bacteroidota</taxon>
        <taxon>Cytophagia</taxon>
        <taxon>Cytophagales</taxon>
        <taxon>Cytophagaceae</taxon>
        <taxon>Spirosoma</taxon>
    </lineage>
</organism>
<evidence type="ECO:0000256" key="2">
    <source>
        <dbReference type="ARBA" id="ARBA00012438"/>
    </source>
</evidence>
<dbReference type="EMBL" id="JBHULN010000008">
    <property type="protein sequence ID" value="MFD2571975.1"/>
    <property type="molecule type" value="Genomic_DNA"/>
</dbReference>
<evidence type="ECO:0000313" key="8">
    <source>
        <dbReference type="EMBL" id="MFD2571975.1"/>
    </source>
</evidence>
<dbReference type="Gene3D" id="3.30.450.20">
    <property type="entry name" value="PAS domain"/>
    <property type="match status" value="3"/>
</dbReference>
<comment type="catalytic activity">
    <reaction evidence="1">
        <text>ATP + protein L-histidine = ADP + protein N-phospho-L-histidine.</text>
        <dbReference type="EC" id="2.7.13.3"/>
    </reaction>
</comment>
<evidence type="ECO:0000256" key="3">
    <source>
        <dbReference type="ARBA" id="ARBA00022553"/>
    </source>
</evidence>
<dbReference type="PANTHER" id="PTHR43304:SF1">
    <property type="entry name" value="PAC DOMAIN-CONTAINING PROTEIN"/>
    <property type="match status" value="1"/>
</dbReference>
<keyword evidence="6" id="KW-0175">Coiled coil</keyword>
<keyword evidence="8" id="KW-0067">ATP-binding</keyword>
<dbReference type="Pfam" id="PF00512">
    <property type="entry name" value="HisKA"/>
    <property type="match status" value="1"/>
</dbReference>
<dbReference type="PROSITE" id="PS50109">
    <property type="entry name" value="HIS_KIN"/>
    <property type="match status" value="1"/>
</dbReference>
<name>A0ABW5M4V1_9BACT</name>
<dbReference type="SMART" id="SM00388">
    <property type="entry name" value="HisKA"/>
    <property type="match status" value="1"/>
</dbReference>
<dbReference type="RefSeq" id="WP_381523958.1">
    <property type="nucleotide sequence ID" value="NZ_JBHULN010000008.1"/>
</dbReference>
<dbReference type="SUPFAM" id="SSF55785">
    <property type="entry name" value="PYP-like sensor domain (PAS domain)"/>
    <property type="match status" value="3"/>
</dbReference>
<evidence type="ECO:0000256" key="1">
    <source>
        <dbReference type="ARBA" id="ARBA00000085"/>
    </source>
</evidence>
<dbReference type="Pfam" id="PF08448">
    <property type="entry name" value="PAS_4"/>
    <property type="match status" value="2"/>
</dbReference>
<proteinExistence type="predicted"/>
<dbReference type="Proteomes" id="UP001597469">
    <property type="component" value="Unassembled WGS sequence"/>
</dbReference>
<dbReference type="InterPro" id="IPR036097">
    <property type="entry name" value="HisK_dim/P_sf"/>
</dbReference>
<dbReference type="InterPro" id="IPR003661">
    <property type="entry name" value="HisK_dim/P_dom"/>
</dbReference>
<evidence type="ECO:0000256" key="5">
    <source>
        <dbReference type="ARBA" id="ARBA00022777"/>
    </source>
</evidence>
<evidence type="ECO:0000259" key="7">
    <source>
        <dbReference type="PROSITE" id="PS50109"/>
    </source>
</evidence>
<dbReference type="SMART" id="SM00387">
    <property type="entry name" value="HATPase_c"/>
    <property type="match status" value="1"/>
</dbReference>
<comment type="caution">
    <text evidence="8">The sequence shown here is derived from an EMBL/GenBank/DDBJ whole genome shotgun (WGS) entry which is preliminary data.</text>
</comment>
<dbReference type="CDD" id="cd00082">
    <property type="entry name" value="HisKA"/>
    <property type="match status" value="1"/>
</dbReference>
<gene>
    <name evidence="8" type="ORF">ACFSUS_15130</name>
</gene>
<keyword evidence="4" id="KW-0808">Transferase</keyword>
<dbReference type="InterPro" id="IPR005467">
    <property type="entry name" value="His_kinase_dom"/>
</dbReference>
<accession>A0ABW5M4V1</accession>
<dbReference type="InterPro" id="IPR035965">
    <property type="entry name" value="PAS-like_dom_sf"/>
</dbReference>
<evidence type="ECO:0000256" key="4">
    <source>
        <dbReference type="ARBA" id="ARBA00022679"/>
    </source>
</evidence>
<dbReference type="InterPro" id="IPR036890">
    <property type="entry name" value="HATPase_C_sf"/>
</dbReference>
<dbReference type="PANTHER" id="PTHR43304">
    <property type="entry name" value="PHYTOCHROME-LIKE PROTEIN CPH1"/>
    <property type="match status" value="1"/>
</dbReference>
<dbReference type="Pfam" id="PF02518">
    <property type="entry name" value="HATPase_c"/>
    <property type="match status" value="1"/>
</dbReference>
<keyword evidence="5" id="KW-0418">Kinase</keyword>
<keyword evidence="9" id="KW-1185">Reference proteome</keyword>
<dbReference type="Gene3D" id="3.30.565.10">
    <property type="entry name" value="Histidine kinase-like ATPase, C-terminal domain"/>
    <property type="match status" value="1"/>
</dbReference>
<dbReference type="Gene3D" id="1.10.287.130">
    <property type="match status" value="1"/>
</dbReference>
<keyword evidence="8" id="KW-0547">Nucleotide-binding</keyword>
<dbReference type="GO" id="GO:0005524">
    <property type="term" value="F:ATP binding"/>
    <property type="evidence" value="ECO:0007669"/>
    <property type="project" value="UniProtKB-KW"/>
</dbReference>
<dbReference type="PRINTS" id="PR00344">
    <property type="entry name" value="BCTRLSENSOR"/>
</dbReference>
<sequence>MDNALRLFSETNTEAQQVVDLLQGMIDASPNLITYCEAVWDEPPGYPRRIVDFIYRLGNQAVYDLVSLPAEQVLGERMTRFFPSVKEIGLFDHYAQVVETGQAQHFEFHYQADGYDGWFLINAVPMMAGFVLSFTDITEQKRKDVRLQAVIDQAHMAIVIIRPIREQGRITDFVITLVNQAQANYVGQTPQALVGSLASQYFTSYKEIGLFERYRRVADEGVTERFEFHYDADGINAWVDIQATPLDGEVLITFSDFTDVKRAQLQLQQQAQLLEDVLAASPASIALMKPVYDESGTITDFVFSQVNQALSHLTSQPIEKMVGTSVEQLFPYYKEGGLFDHYRAVVETGQPDRFEVPYYADGVKGWFDILVGPQADGIVINFVDITLLKQLQQQLESKVAELNSANENLQQFAYVASHDLQEPLRKVQSFSDVLLSRYGPLVGDSGQDMMHRMQAAAARMQTLIRDLLAYSRVTSNRELFVPVALSEVVNDVLTDLDFSIQESHTVIDVDELPTVPGDQRQLRQLFQNLLVNAIKFVRPGETPHIKITSRPAQPDELTPALQTKQKPYVALAVEDNGIGFDQEFQDRIFQLFERLHSRSQYQGTGIGLAICKRVVENHDGQIRAHSAPGQGATFVVYLPTV</sequence>
<dbReference type="SUPFAM" id="SSF47384">
    <property type="entry name" value="Homodimeric domain of signal transducing histidine kinase"/>
    <property type="match status" value="1"/>
</dbReference>
<feature type="coiled-coil region" evidence="6">
    <location>
        <begin position="385"/>
        <end position="412"/>
    </location>
</feature>
<dbReference type="InterPro" id="IPR013656">
    <property type="entry name" value="PAS_4"/>
</dbReference>
<evidence type="ECO:0000256" key="6">
    <source>
        <dbReference type="SAM" id="Coils"/>
    </source>
</evidence>